<feature type="region of interest" description="Disordered" evidence="2">
    <location>
        <begin position="276"/>
        <end position="300"/>
    </location>
</feature>
<dbReference type="RefSeq" id="WP_184247129.1">
    <property type="nucleotide sequence ID" value="NZ_JACHLR010000013.1"/>
</dbReference>
<dbReference type="Proteomes" id="UP000555448">
    <property type="component" value="Unassembled WGS sequence"/>
</dbReference>
<dbReference type="Pfam" id="PF01497">
    <property type="entry name" value="Peripla_BP_2"/>
    <property type="match status" value="1"/>
</dbReference>
<dbReference type="InterPro" id="IPR054828">
    <property type="entry name" value="Vit_B12_bind_prot"/>
</dbReference>
<evidence type="ECO:0000313" key="4">
    <source>
        <dbReference type="EMBL" id="MBB4859719.1"/>
    </source>
</evidence>
<comment type="caution">
    <text evidence="4">The sequence shown here is derived from an EMBL/GenBank/DDBJ whole genome shotgun (WGS) entry which is preliminary data.</text>
</comment>
<feature type="domain" description="Fe/B12 periplasmic-binding" evidence="3">
    <location>
        <begin position="26"/>
        <end position="276"/>
    </location>
</feature>
<keyword evidence="1" id="KW-0732">Signal</keyword>
<dbReference type="EMBL" id="JACHLR010000013">
    <property type="protein sequence ID" value="MBB4859719.1"/>
    <property type="molecule type" value="Genomic_DNA"/>
</dbReference>
<reference evidence="4 5" key="1">
    <citation type="submission" date="2020-08" db="EMBL/GenBank/DDBJ databases">
        <title>Functional genomics of gut bacteria from endangered species of beetles.</title>
        <authorList>
            <person name="Carlos-Shanley C."/>
        </authorList>
    </citation>
    <scope>NUCLEOTIDE SEQUENCE [LARGE SCALE GENOMIC DNA]</scope>
    <source>
        <strain evidence="4 5">S00245</strain>
    </source>
</reference>
<dbReference type="InterPro" id="IPR050902">
    <property type="entry name" value="ABC_Transporter_SBP"/>
</dbReference>
<sequence>MAGVVLALVGCGQPPAPAVRLAGRPSVVSLNPCSDAIMAEVAAPGQLRAVSHYSHDPASSSMGVAEARRYPAVSGSVEEIAKLAPDIVIADVFLPAPTVQALRDLGIEVVMIGSVNSVASSEAQVRELAGATGNVQAGEALVQKIEQALRRAAPPARTFPASALVWESGGIVAGDTTLIADLLRRTGFVNAAAARGMRQADYLPLEAMLADPPQVILTTGSEQAQEDRLLSHPALTALKDTRREKFDSALLWCGGPTIVRAAEELARLRRTIGGTAPQATREARGRLGLAKRPRAPSDPV</sequence>
<evidence type="ECO:0000256" key="1">
    <source>
        <dbReference type="ARBA" id="ARBA00022729"/>
    </source>
</evidence>
<protein>
    <submittedName>
        <fullName evidence="4">Iron complex transport system substrate-binding protein</fullName>
    </submittedName>
</protein>
<dbReference type="PANTHER" id="PTHR30535">
    <property type="entry name" value="VITAMIN B12-BINDING PROTEIN"/>
    <property type="match status" value="1"/>
</dbReference>
<dbReference type="PANTHER" id="PTHR30535:SF35">
    <property type="entry name" value="PERIPLASMIC BINDING PROTEIN"/>
    <property type="match status" value="1"/>
</dbReference>
<dbReference type="AlphaFoldDB" id="A0A7W7KCF6"/>
<name>A0A7W7KCF6_9SPHN</name>
<keyword evidence="5" id="KW-1185">Reference proteome</keyword>
<dbReference type="SUPFAM" id="SSF53807">
    <property type="entry name" value="Helical backbone' metal receptor"/>
    <property type="match status" value="1"/>
</dbReference>
<dbReference type="PROSITE" id="PS50983">
    <property type="entry name" value="FE_B12_PBP"/>
    <property type="match status" value="1"/>
</dbReference>
<organism evidence="4 5">
    <name type="scientific">Novosphingobium chloroacetimidivorans</name>
    <dbReference type="NCBI Taxonomy" id="1428314"/>
    <lineage>
        <taxon>Bacteria</taxon>
        <taxon>Pseudomonadati</taxon>
        <taxon>Pseudomonadota</taxon>
        <taxon>Alphaproteobacteria</taxon>
        <taxon>Sphingomonadales</taxon>
        <taxon>Sphingomonadaceae</taxon>
        <taxon>Novosphingobium</taxon>
    </lineage>
</organism>
<gene>
    <name evidence="4" type="ORF">HNO88_003048</name>
</gene>
<accession>A0A7W7KCF6</accession>
<dbReference type="NCBIfam" id="NF038402">
    <property type="entry name" value="TroA_like"/>
    <property type="match status" value="1"/>
</dbReference>
<evidence type="ECO:0000259" key="3">
    <source>
        <dbReference type="PROSITE" id="PS50983"/>
    </source>
</evidence>
<evidence type="ECO:0000313" key="5">
    <source>
        <dbReference type="Proteomes" id="UP000555448"/>
    </source>
</evidence>
<proteinExistence type="predicted"/>
<dbReference type="Gene3D" id="3.40.50.1980">
    <property type="entry name" value="Nitrogenase molybdenum iron protein domain"/>
    <property type="match status" value="2"/>
</dbReference>
<dbReference type="InterPro" id="IPR002491">
    <property type="entry name" value="ABC_transptr_periplasmic_BD"/>
</dbReference>
<evidence type="ECO:0000256" key="2">
    <source>
        <dbReference type="SAM" id="MobiDB-lite"/>
    </source>
</evidence>